<dbReference type="EMBL" id="JAWWNJ010000147">
    <property type="protein sequence ID" value="KAK6983823.1"/>
    <property type="molecule type" value="Genomic_DNA"/>
</dbReference>
<accession>A0AAV9ZHL3</accession>
<feature type="signal peptide" evidence="1">
    <location>
        <begin position="1"/>
        <end position="21"/>
    </location>
</feature>
<keyword evidence="1" id="KW-0732">Signal</keyword>
<dbReference type="Proteomes" id="UP001362999">
    <property type="component" value="Unassembled WGS sequence"/>
</dbReference>
<gene>
    <name evidence="2" type="ORF">R3P38DRAFT_3233634</name>
</gene>
<proteinExistence type="predicted"/>
<reference evidence="2 3" key="1">
    <citation type="journal article" date="2024" name="J Genomics">
        <title>Draft genome sequencing and assembly of Favolaschia claudopus CIRM-BRFM 2984 isolated from oak limbs.</title>
        <authorList>
            <person name="Navarro D."/>
            <person name="Drula E."/>
            <person name="Chaduli D."/>
            <person name="Cazenave R."/>
            <person name="Ahrendt S."/>
            <person name="Wang J."/>
            <person name="Lipzen A."/>
            <person name="Daum C."/>
            <person name="Barry K."/>
            <person name="Grigoriev I.V."/>
            <person name="Favel A."/>
            <person name="Rosso M.N."/>
            <person name="Martin F."/>
        </authorList>
    </citation>
    <scope>NUCLEOTIDE SEQUENCE [LARGE SCALE GENOMIC DNA]</scope>
    <source>
        <strain evidence="2 3">CIRM-BRFM 2984</strain>
    </source>
</reference>
<evidence type="ECO:0000256" key="1">
    <source>
        <dbReference type="SAM" id="SignalP"/>
    </source>
</evidence>
<protein>
    <recommendedName>
        <fullName evidence="4">Hydrophobin</fullName>
    </recommendedName>
</protein>
<organism evidence="2 3">
    <name type="scientific">Favolaschia claudopus</name>
    <dbReference type="NCBI Taxonomy" id="2862362"/>
    <lineage>
        <taxon>Eukaryota</taxon>
        <taxon>Fungi</taxon>
        <taxon>Dikarya</taxon>
        <taxon>Basidiomycota</taxon>
        <taxon>Agaricomycotina</taxon>
        <taxon>Agaricomycetes</taxon>
        <taxon>Agaricomycetidae</taxon>
        <taxon>Agaricales</taxon>
        <taxon>Marasmiineae</taxon>
        <taxon>Mycenaceae</taxon>
        <taxon>Favolaschia</taxon>
    </lineage>
</organism>
<name>A0AAV9ZHL3_9AGAR</name>
<comment type="caution">
    <text evidence="2">The sequence shown here is derived from an EMBL/GenBank/DDBJ whole genome shotgun (WGS) entry which is preliminary data.</text>
</comment>
<evidence type="ECO:0000313" key="2">
    <source>
        <dbReference type="EMBL" id="KAK6983823.1"/>
    </source>
</evidence>
<feature type="chain" id="PRO_5043519248" description="Hydrophobin" evidence="1">
    <location>
        <begin position="22"/>
        <end position="124"/>
    </location>
</feature>
<keyword evidence="3" id="KW-1185">Reference proteome</keyword>
<dbReference type="AlphaFoldDB" id="A0AAV9ZHL3"/>
<evidence type="ECO:0008006" key="4">
    <source>
        <dbReference type="Google" id="ProtNLM"/>
    </source>
</evidence>
<sequence length="124" mass="12453">MIFKPFVLLASALATLQVANGAALAERDTSLCCQIVVTPPDLGPFVGVINVALALLPGAGVTLNTGLDVGADCAALGDPWFVHQQSGLHTTHGLTSTGTAFSCEVAVPSVLGLTGQVGVNCNPV</sequence>
<evidence type="ECO:0000313" key="3">
    <source>
        <dbReference type="Proteomes" id="UP001362999"/>
    </source>
</evidence>